<sequence length="825" mass="94400">MKKKANFKLLLTKNWIIPSIFSFPFLISAACSSQKQQENKDSLDQNGQDLDKKEQKPAPSILKDQEISKENLDKLPIILKKIDGSTNFENLTIESVGNDFSRLEFETPNEDDQKLIDIKVLNKKYLNSDFETSLNEGALIFNLKISSKKNPEIVLEKDVPISGFRKSRSSEINFNYGKRFAPDSDNEWSQYFAKNNYQRYTYDAKKYMETLEKQLAYISGLPYFDIKSWRPEVKRNQEQINKYNEKAKELKLDSYEDALKKGFTMPVYDANGNVEGLKLLDRDEIPKGPAWWDLINRNENQASGLARYIPNEKYKKAALQTYSVYFAWPATIDDVGAEYIKPFLEGQRIGANPMQQTSRGTMWILDFAPPTDSSQQPTKWYFGTNNHVVESYKKNASHFSMTILKPEVGIRTKLKTAKGASDESYLTASFSRENLEQNAKTDNPQNKTAEYISPDGYGIPGIRIIYRATDFMTTSPKDFLSEADKKNEKYKDIEEFADFAVLEVDFSKFKVPDQYSSRNDFIKAITNDYYNKKEDHIKFLKTSYLKNYEKADTKLATTDNSKKENTDQLFIVGYPQATGDFFLDKYQDSYDYNHSKIGYSLWMNSESSFYNNLASDENNPESKSQDNANKGNYFSLNIGYRSFADKPGLADGFITVPKVGKELSKSTIMADPVHKKQVKKEVIENGKKIIKDLGELDVLNQKAYLGYGLYYIPRHFAPHGGASGSSIRNQNNELVGIYFVSNQTAKTGLAVAFRSEGFDYKGLYGKYNLPQYDLIYGGGKDQKTSFRQALETIYGSEFKTNLFKNGVKEIPADYKFNNSNSNTQK</sequence>
<feature type="compositionally biased region" description="Basic and acidic residues" evidence="1">
    <location>
        <begin position="37"/>
        <end position="56"/>
    </location>
</feature>
<name>Q4A965_MESHJ</name>
<dbReference type="Proteomes" id="UP000000548">
    <property type="component" value="Chromosome"/>
</dbReference>
<dbReference type="RefSeq" id="WP_044284722.1">
    <property type="nucleotide sequence ID" value="NC_007295.1"/>
</dbReference>
<dbReference type="OrthoDB" id="393864at2"/>
<dbReference type="NCBIfam" id="NF045842">
    <property type="entry name" value="MIP_near_MIB"/>
    <property type="match status" value="1"/>
</dbReference>
<dbReference type="InterPro" id="IPR022382">
    <property type="entry name" value="Mycoplasma_peptidase_DUF31"/>
</dbReference>
<dbReference type="AlphaFoldDB" id="Q4A965"/>
<dbReference type="KEGG" id="mhj:MHJ_0622"/>
<feature type="compositionally biased region" description="Polar residues" evidence="1">
    <location>
        <begin position="431"/>
        <end position="448"/>
    </location>
</feature>
<dbReference type="GeneID" id="41334924"/>
<organism evidence="3 4">
    <name type="scientific">Mesomycoplasma hyopneumoniae (strain J / ATCC 25934 / NCTC 10110)</name>
    <name type="common">Mycoplasma hyopneumoniae</name>
    <dbReference type="NCBI Taxonomy" id="262719"/>
    <lineage>
        <taxon>Bacteria</taxon>
        <taxon>Bacillati</taxon>
        <taxon>Mycoplasmatota</taxon>
        <taxon>Mycoplasmoidales</taxon>
        <taxon>Metamycoplasmataceae</taxon>
        <taxon>Mesomycoplasma</taxon>
    </lineage>
</organism>
<dbReference type="InterPro" id="IPR022381">
    <property type="entry name" value="Uncharacterised_MG067"/>
</dbReference>
<evidence type="ECO:0000313" key="4">
    <source>
        <dbReference type="Proteomes" id="UP000000548"/>
    </source>
</evidence>
<evidence type="ECO:0000259" key="2">
    <source>
        <dbReference type="Pfam" id="PF01732"/>
    </source>
</evidence>
<accession>Q4A965</accession>
<feature type="domain" description="DUF31" evidence="2">
    <location>
        <begin position="311"/>
        <end position="739"/>
    </location>
</feature>
<dbReference type="NCBIfam" id="NF045841">
    <property type="entry name" value="Ig_SerProt_MIP"/>
    <property type="match status" value="1"/>
</dbReference>
<dbReference type="PRINTS" id="PR00840">
    <property type="entry name" value="Y06768FAMILY"/>
</dbReference>
<dbReference type="eggNOG" id="ENOG5033SXH">
    <property type="taxonomic scope" value="Bacteria"/>
</dbReference>
<dbReference type="PROSITE" id="PS51257">
    <property type="entry name" value="PROKAR_LIPOPROTEIN"/>
    <property type="match status" value="1"/>
</dbReference>
<gene>
    <name evidence="3" type="ordered locus">MHJ_0622</name>
</gene>
<evidence type="ECO:0000313" key="3">
    <source>
        <dbReference type="EMBL" id="AAZ44706.2"/>
    </source>
</evidence>
<evidence type="ECO:0000256" key="1">
    <source>
        <dbReference type="SAM" id="MobiDB-lite"/>
    </source>
</evidence>
<reference evidence="3 4" key="1">
    <citation type="journal article" date="2005" name="J. Bacteriol.">
        <title>Swine and poultry pathogens: the complete genome sequences of two strains of Mycoplasma hyopneumoniae and a strain of Mycoplasma synoviae.</title>
        <authorList>
            <person name="Vasconcelos A.T."/>
            <person name="Ferreira H.B."/>
            <person name="Bizarro C.V."/>
            <person name="Bonatto S.L."/>
            <person name="Carvalho M.O."/>
            <person name="Pinto P.M."/>
            <person name="Almeida D.F."/>
            <person name="Almeida L.G."/>
            <person name="Almeida R."/>
            <person name="Alves-Filho L."/>
            <person name="Assuncao E.N."/>
            <person name="Azevedo V.A."/>
            <person name="Bogo M.R."/>
            <person name="Brigido M.M."/>
            <person name="Brocchi M."/>
            <person name="Burity H.A."/>
            <person name="Camargo A.A."/>
            <person name="Camargo S.S."/>
            <person name="Carepo M.S."/>
            <person name="Carraro D.M."/>
            <person name="de Mattos Cascardo J.C."/>
            <person name="Castro L.A."/>
            <person name="Cavalcanti G."/>
            <person name="Chemale G."/>
            <person name="Collevatti R.G."/>
            <person name="Cunha C.W."/>
            <person name="Dallagiovanna B."/>
            <person name="Dambros B.P."/>
            <person name="Dellagostin O.A."/>
            <person name="Falcao C."/>
            <person name="Fantinatti-Garboggini F."/>
            <person name="Felipe M.S."/>
            <person name="Fiorentin L."/>
            <person name="Franco G.R."/>
            <person name="Freitas N.S."/>
            <person name="Frias D."/>
            <person name="Grangeiro T.B."/>
            <person name="Grisard E.C."/>
            <person name="Guimaraes C.T."/>
            <person name="Hungria M."/>
            <person name="Jardim S.N."/>
            <person name="Krieger M.A."/>
            <person name="Laurino J.P."/>
            <person name="Lima L.F."/>
            <person name="Lopes M.I."/>
            <person name="Loreto E.L."/>
            <person name="Madeira H.M."/>
            <person name="Manfio G.P."/>
            <person name="Maranhao A.Q."/>
            <person name="Martinkovics C.T."/>
            <person name="Medeiros S.R."/>
            <person name="Moreira M.A."/>
            <person name="Neiva M."/>
            <person name="Ramalho-Neto C.E."/>
            <person name="Nicolas M.F."/>
            <person name="Oliveira S.C."/>
            <person name="Paixao R.F."/>
            <person name="Pedrosa F.O."/>
            <person name="Pena S.D."/>
            <person name="Pereira M."/>
            <person name="Pereira-Ferrari L."/>
            <person name="Piffer I."/>
            <person name="Pinto L.S."/>
            <person name="Potrich D.P."/>
            <person name="Salim A.C."/>
            <person name="Santos F.R."/>
            <person name="Schmitt R."/>
            <person name="Schneider M.P."/>
            <person name="Schrank A."/>
            <person name="Schrank I.S."/>
            <person name="Schuck A.F."/>
            <person name="Seuanez H.N."/>
            <person name="Silva D.W."/>
            <person name="Silva R."/>
            <person name="Silva S.C."/>
            <person name="Soares C.M."/>
            <person name="Souza K.R."/>
            <person name="Souza R.C."/>
            <person name="Staats C.C."/>
            <person name="Steffens M.B."/>
            <person name="Teixeira S.M."/>
            <person name="Urmenyi T.P."/>
            <person name="Vainstein M.H."/>
            <person name="Zuccherato L.W."/>
            <person name="Simpson A.J."/>
            <person name="Zaha A."/>
        </authorList>
    </citation>
    <scope>NUCLEOTIDE SEQUENCE [LARGE SCALE GENOMIC DNA]</scope>
    <source>
        <strain evidence="4">J / ATCC 25934 / NCTC 10110</strain>
    </source>
</reference>
<keyword evidence="3" id="KW-0449">Lipoprotein</keyword>
<dbReference type="EMBL" id="AE017243">
    <property type="protein sequence ID" value="AAZ44706.2"/>
    <property type="molecule type" value="Genomic_DNA"/>
</dbReference>
<dbReference type="HOGENOM" id="CLU_015669_0_0_14"/>
<protein>
    <submittedName>
        <fullName evidence="3">Putative lipoprotein</fullName>
    </submittedName>
</protein>
<feature type="region of interest" description="Disordered" evidence="1">
    <location>
        <begin position="37"/>
        <end position="59"/>
    </location>
</feature>
<dbReference type="Pfam" id="PF01732">
    <property type="entry name" value="Mycop_pep_DUF31"/>
    <property type="match status" value="1"/>
</dbReference>
<feature type="region of interest" description="Disordered" evidence="1">
    <location>
        <begin position="431"/>
        <end position="452"/>
    </location>
</feature>
<proteinExistence type="predicted"/>